<comment type="caution">
    <text evidence="1">The sequence shown here is derived from an EMBL/GenBank/DDBJ whole genome shotgun (WGS) entry which is preliminary data.</text>
</comment>
<evidence type="ECO:0000313" key="1">
    <source>
        <dbReference type="EMBL" id="GIY57319.1"/>
    </source>
</evidence>
<proteinExistence type="predicted"/>
<reference evidence="1 2" key="1">
    <citation type="submission" date="2021-06" db="EMBL/GenBank/DDBJ databases">
        <title>Caerostris darwini draft genome.</title>
        <authorList>
            <person name="Kono N."/>
            <person name="Arakawa K."/>
        </authorList>
    </citation>
    <scope>NUCLEOTIDE SEQUENCE [LARGE SCALE GENOMIC DNA]</scope>
</reference>
<organism evidence="1 2">
    <name type="scientific">Caerostris darwini</name>
    <dbReference type="NCBI Taxonomy" id="1538125"/>
    <lineage>
        <taxon>Eukaryota</taxon>
        <taxon>Metazoa</taxon>
        <taxon>Ecdysozoa</taxon>
        <taxon>Arthropoda</taxon>
        <taxon>Chelicerata</taxon>
        <taxon>Arachnida</taxon>
        <taxon>Araneae</taxon>
        <taxon>Araneomorphae</taxon>
        <taxon>Entelegynae</taxon>
        <taxon>Araneoidea</taxon>
        <taxon>Araneidae</taxon>
        <taxon>Caerostris</taxon>
    </lineage>
</organism>
<evidence type="ECO:0000313" key="2">
    <source>
        <dbReference type="Proteomes" id="UP001054837"/>
    </source>
</evidence>
<dbReference type="EMBL" id="BPLQ01011323">
    <property type="protein sequence ID" value="GIY57319.1"/>
    <property type="molecule type" value="Genomic_DNA"/>
</dbReference>
<name>A0AAV4UI92_9ARAC</name>
<keyword evidence="2" id="KW-1185">Reference proteome</keyword>
<sequence>MYKAPQWRREIAERSTINRLIGPSLLQWEDANSKAPSSYALELFRVQFAHDTTIKELKALFKTTRKKLSLSLSSIMCLKFNSQNRNLQSLRVGFWKIGGNQRVYF</sequence>
<dbReference type="AlphaFoldDB" id="A0AAV4UI92"/>
<gene>
    <name evidence="1" type="ORF">CDAR_115141</name>
</gene>
<dbReference type="Proteomes" id="UP001054837">
    <property type="component" value="Unassembled WGS sequence"/>
</dbReference>
<accession>A0AAV4UI92</accession>
<protein>
    <submittedName>
        <fullName evidence="1">Uncharacterized protein</fullName>
    </submittedName>
</protein>